<dbReference type="EMBL" id="JAUKUA010000001">
    <property type="protein sequence ID" value="KAK0729596.1"/>
    <property type="molecule type" value="Genomic_DNA"/>
</dbReference>
<evidence type="ECO:0000313" key="2">
    <source>
        <dbReference type="EMBL" id="KAK0729596.1"/>
    </source>
</evidence>
<accession>A0AA40B8J3</accession>
<dbReference type="AlphaFoldDB" id="A0AA40B8J3"/>
<reference evidence="2" key="1">
    <citation type="submission" date="2023-06" db="EMBL/GenBank/DDBJ databases">
        <title>Genome-scale phylogeny and comparative genomics of the fungal order Sordariales.</title>
        <authorList>
            <consortium name="Lawrence Berkeley National Laboratory"/>
            <person name="Hensen N."/>
            <person name="Bonometti L."/>
            <person name="Westerberg I."/>
            <person name="Brannstrom I.O."/>
            <person name="Guillou S."/>
            <person name="Cros-Aarteil S."/>
            <person name="Calhoun S."/>
            <person name="Haridas S."/>
            <person name="Kuo A."/>
            <person name="Mondo S."/>
            <person name="Pangilinan J."/>
            <person name="Riley R."/>
            <person name="Labutti K."/>
            <person name="Andreopoulos B."/>
            <person name="Lipzen A."/>
            <person name="Chen C."/>
            <person name="Yanf M."/>
            <person name="Daum C."/>
            <person name="Ng V."/>
            <person name="Clum A."/>
            <person name="Steindorff A."/>
            <person name="Ohm R."/>
            <person name="Martin F."/>
            <person name="Silar P."/>
            <person name="Natvig D."/>
            <person name="Lalanne C."/>
            <person name="Gautier V."/>
            <person name="Ament-Velasquez S.L."/>
            <person name="Kruys A."/>
            <person name="Hutchinson M.I."/>
            <person name="Powell A.J."/>
            <person name="Barry K."/>
            <person name="Miller A.N."/>
            <person name="Grigoriev I.V."/>
            <person name="Debuchy R."/>
            <person name="Gladieux P."/>
            <person name="Thoren M.H."/>
            <person name="Johannesson H."/>
        </authorList>
    </citation>
    <scope>NUCLEOTIDE SEQUENCE</scope>
    <source>
        <strain evidence="2">SMH4607-1</strain>
    </source>
</reference>
<proteinExistence type="predicted"/>
<comment type="caution">
    <text evidence="2">The sequence shown here is derived from an EMBL/GenBank/DDBJ whole genome shotgun (WGS) entry which is preliminary data.</text>
</comment>
<evidence type="ECO:0000256" key="1">
    <source>
        <dbReference type="SAM" id="MobiDB-lite"/>
    </source>
</evidence>
<protein>
    <submittedName>
        <fullName evidence="2">Uncharacterized protein</fullName>
    </submittedName>
</protein>
<feature type="region of interest" description="Disordered" evidence="1">
    <location>
        <begin position="1"/>
        <end position="33"/>
    </location>
</feature>
<evidence type="ECO:0000313" key="3">
    <source>
        <dbReference type="Proteomes" id="UP001172102"/>
    </source>
</evidence>
<dbReference type="Proteomes" id="UP001172102">
    <property type="component" value="Unassembled WGS sequence"/>
</dbReference>
<sequence length="150" mass="16714">MTTPNLEGGKRTKVVGNGILDQIPNDHREEEAESEDDDICWQCDGTYRESENGECACWYYPGDIEVAKGHILRDDCGDMNCRETCRNMPDAFIYPCCKEDGPKGCTWGKHKPNLAERKQRAIRAELSKPSAKLTTANLANFIASTNSLAP</sequence>
<organism evidence="2 3">
    <name type="scientific">Lasiosphaeris hirsuta</name>
    <dbReference type="NCBI Taxonomy" id="260670"/>
    <lineage>
        <taxon>Eukaryota</taxon>
        <taxon>Fungi</taxon>
        <taxon>Dikarya</taxon>
        <taxon>Ascomycota</taxon>
        <taxon>Pezizomycotina</taxon>
        <taxon>Sordariomycetes</taxon>
        <taxon>Sordariomycetidae</taxon>
        <taxon>Sordariales</taxon>
        <taxon>Lasiosphaeriaceae</taxon>
        <taxon>Lasiosphaeris</taxon>
    </lineage>
</organism>
<name>A0AA40B8J3_9PEZI</name>
<gene>
    <name evidence="2" type="ORF">B0H67DRAFT_638195</name>
</gene>
<keyword evidence="3" id="KW-1185">Reference proteome</keyword>